<accession>A0AA86MB84</accession>
<keyword evidence="1" id="KW-0812">Transmembrane</keyword>
<feature type="transmembrane region" description="Helical" evidence="1">
    <location>
        <begin position="33"/>
        <end position="51"/>
    </location>
</feature>
<name>A0AA86MB84_9ENTR</name>
<gene>
    <name evidence="2" type="ORF">ENKO_14480</name>
</gene>
<protein>
    <submittedName>
        <fullName evidence="2">Uncharacterized protein</fullName>
    </submittedName>
</protein>
<dbReference type="AlphaFoldDB" id="A0AA86MB84"/>
<sequence length="173" mass="19414">MKLRSSSSTPPSPSQPVSENPFWLNVEANARRYGLFLLLAIVIAALCGLFSKGWLSHMQRTTADGVLSLEYERFGRLMSDTEMKIVVHAGSSKEVTVVLGGDFMRTFQINTLQPQPDRMQALDNRLVLSWKRDALPADSTLWLGMEPLQWGTSHSTVAVDQGPTLPFWQYIYP</sequence>
<reference evidence="2" key="1">
    <citation type="submission" date="2021-04" db="EMBL/GenBank/DDBJ databases">
        <title>Difference and commonality of drug resistance evolution in various bacteria. and drug sensitivity profiles.</title>
        <authorList>
            <person name="Maeda T."/>
            <person name="Shibai A."/>
            <person name="Kawada K."/>
            <person name="Kotani H."/>
            <person name="Tarusawa Y."/>
            <person name="Tanabe K."/>
            <person name="Furusawa C."/>
        </authorList>
    </citation>
    <scope>NUCLEOTIDE SEQUENCE</scope>
    <source>
        <strain evidence="2">JCM 8580</strain>
    </source>
</reference>
<keyword evidence="1" id="KW-1133">Transmembrane helix</keyword>
<evidence type="ECO:0000313" key="3">
    <source>
        <dbReference type="Proteomes" id="UP000682928"/>
    </source>
</evidence>
<proteinExistence type="predicted"/>
<evidence type="ECO:0000313" key="2">
    <source>
        <dbReference type="EMBL" id="BCU54854.1"/>
    </source>
</evidence>
<evidence type="ECO:0000256" key="1">
    <source>
        <dbReference type="SAM" id="Phobius"/>
    </source>
</evidence>
<dbReference type="RefSeq" id="WP_088219183.1">
    <property type="nucleotide sequence ID" value="NZ_AP024590.1"/>
</dbReference>
<keyword evidence="1" id="KW-0472">Membrane</keyword>
<dbReference type="EMBL" id="AP024590">
    <property type="protein sequence ID" value="BCU54854.1"/>
    <property type="molecule type" value="Genomic_DNA"/>
</dbReference>
<dbReference type="Proteomes" id="UP000682928">
    <property type="component" value="Chromosome"/>
</dbReference>
<organism evidence="2 3">
    <name type="scientific">Enterobacter kobei</name>
    <dbReference type="NCBI Taxonomy" id="208224"/>
    <lineage>
        <taxon>Bacteria</taxon>
        <taxon>Pseudomonadati</taxon>
        <taxon>Pseudomonadota</taxon>
        <taxon>Gammaproteobacteria</taxon>
        <taxon>Enterobacterales</taxon>
        <taxon>Enterobacteriaceae</taxon>
        <taxon>Enterobacter</taxon>
        <taxon>Enterobacter cloacae complex</taxon>
    </lineage>
</organism>